<evidence type="ECO:0000313" key="7">
    <source>
        <dbReference type="WBParaSite" id="GPUH_0000168501-mRNA-1"/>
    </source>
</evidence>
<evidence type="ECO:0000256" key="2">
    <source>
        <dbReference type="ARBA" id="ARBA00023054"/>
    </source>
</evidence>
<dbReference type="AlphaFoldDB" id="A0A183CYZ0"/>
<keyword evidence="1" id="KW-0403">Intermediate filament</keyword>
<name>A0A183CYZ0_9BILA</name>
<dbReference type="PANTHER" id="PTHR45721">
    <property type="entry name" value="LAMIN DM0-RELATED"/>
    <property type="match status" value="1"/>
</dbReference>
<dbReference type="GO" id="GO:0005882">
    <property type="term" value="C:intermediate filament"/>
    <property type="evidence" value="ECO:0007669"/>
    <property type="project" value="UniProtKB-KW"/>
</dbReference>
<evidence type="ECO:0000256" key="3">
    <source>
        <dbReference type="SAM" id="Coils"/>
    </source>
</evidence>
<dbReference type="GO" id="GO:0006998">
    <property type="term" value="P:nuclear envelope organization"/>
    <property type="evidence" value="ECO:0007669"/>
    <property type="project" value="TreeGrafter"/>
</dbReference>
<proteinExistence type="predicted"/>
<feature type="coiled-coil region" evidence="3">
    <location>
        <begin position="78"/>
        <end position="119"/>
    </location>
</feature>
<gene>
    <name evidence="5" type="ORF">GPUH_LOCUS1681</name>
</gene>
<dbReference type="GO" id="GO:0090435">
    <property type="term" value="P:protein localization to nuclear envelope"/>
    <property type="evidence" value="ECO:0007669"/>
    <property type="project" value="TreeGrafter"/>
</dbReference>
<dbReference type="GO" id="GO:0007097">
    <property type="term" value="P:nuclear migration"/>
    <property type="evidence" value="ECO:0007669"/>
    <property type="project" value="TreeGrafter"/>
</dbReference>
<feature type="domain" description="IF rod" evidence="4">
    <location>
        <begin position="11"/>
        <end position="191"/>
    </location>
</feature>
<organism evidence="7">
    <name type="scientific">Gongylonema pulchrum</name>
    <dbReference type="NCBI Taxonomy" id="637853"/>
    <lineage>
        <taxon>Eukaryota</taxon>
        <taxon>Metazoa</taxon>
        <taxon>Ecdysozoa</taxon>
        <taxon>Nematoda</taxon>
        <taxon>Chromadorea</taxon>
        <taxon>Rhabditida</taxon>
        <taxon>Spirurina</taxon>
        <taxon>Spiruromorpha</taxon>
        <taxon>Spiruroidea</taxon>
        <taxon>Gongylonematidae</taxon>
        <taxon>Gongylonema</taxon>
    </lineage>
</organism>
<keyword evidence="2 3" id="KW-0175">Coiled coil</keyword>
<dbReference type="Pfam" id="PF00038">
    <property type="entry name" value="Filament"/>
    <property type="match status" value="1"/>
</dbReference>
<dbReference type="GO" id="GO:0005200">
    <property type="term" value="F:structural constituent of cytoskeleton"/>
    <property type="evidence" value="ECO:0007669"/>
    <property type="project" value="TreeGrafter"/>
</dbReference>
<dbReference type="GO" id="GO:0031507">
    <property type="term" value="P:heterochromatin formation"/>
    <property type="evidence" value="ECO:0007669"/>
    <property type="project" value="TreeGrafter"/>
</dbReference>
<dbReference type="EMBL" id="UYRT01002152">
    <property type="protein sequence ID" value="VDK30693.1"/>
    <property type="molecule type" value="Genomic_DNA"/>
</dbReference>
<dbReference type="Gene3D" id="1.20.5.170">
    <property type="match status" value="1"/>
</dbReference>
<protein>
    <submittedName>
        <fullName evidence="7">IF rod domain-containing protein</fullName>
    </submittedName>
</protein>
<evidence type="ECO:0000256" key="1">
    <source>
        <dbReference type="ARBA" id="ARBA00022754"/>
    </source>
</evidence>
<dbReference type="SUPFAM" id="SSF64593">
    <property type="entry name" value="Intermediate filament protein, coiled coil region"/>
    <property type="match status" value="1"/>
</dbReference>
<dbReference type="InterPro" id="IPR039008">
    <property type="entry name" value="IF_rod_dom"/>
</dbReference>
<accession>A0A183CYZ0</accession>
<dbReference type="GO" id="GO:0051664">
    <property type="term" value="P:nuclear pore localization"/>
    <property type="evidence" value="ECO:0007669"/>
    <property type="project" value="TreeGrafter"/>
</dbReference>
<dbReference type="WBParaSite" id="GPUH_0000168501-mRNA-1">
    <property type="protein sequence ID" value="GPUH_0000168501-mRNA-1"/>
    <property type="gene ID" value="GPUH_0000168501"/>
</dbReference>
<dbReference type="PANTHER" id="PTHR45721:SF11">
    <property type="entry name" value="LAMIN DM0-RELATED"/>
    <property type="match status" value="1"/>
</dbReference>
<reference evidence="5 6" key="2">
    <citation type="submission" date="2018-11" db="EMBL/GenBank/DDBJ databases">
        <authorList>
            <consortium name="Pathogen Informatics"/>
        </authorList>
    </citation>
    <scope>NUCLEOTIDE SEQUENCE [LARGE SCALE GENOMIC DNA]</scope>
</reference>
<keyword evidence="6" id="KW-1185">Reference proteome</keyword>
<evidence type="ECO:0000313" key="5">
    <source>
        <dbReference type="EMBL" id="VDK30693.1"/>
    </source>
</evidence>
<dbReference type="OrthoDB" id="102442at2759"/>
<evidence type="ECO:0000259" key="4">
    <source>
        <dbReference type="Pfam" id="PF00038"/>
    </source>
</evidence>
<dbReference type="Proteomes" id="UP000271098">
    <property type="component" value="Unassembled WGS sequence"/>
</dbReference>
<dbReference type="GO" id="GO:0005652">
    <property type="term" value="C:nuclear lamina"/>
    <property type="evidence" value="ECO:0007669"/>
    <property type="project" value="TreeGrafter"/>
</dbReference>
<evidence type="ECO:0000313" key="6">
    <source>
        <dbReference type="Proteomes" id="UP000271098"/>
    </source>
</evidence>
<reference evidence="7" key="1">
    <citation type="submission" date="2016-06" db="UniProtKB">
        <authorList>
            <consortium name="WormBaseParasite"/>
        </authorList>
    </citation>
    <scope>IDENTIFICATION</scope>
</reference>
<sequence length="249" mass="29166">MIDEMIQNLLAESEELKPKLEIVRKRLEDKIQLKEIHRKHQVEKMTTAREMERAYKSRLQEQLQAMRAGFDARLNENRRDIDEKYKNKLDEANEALQQMNQAQEETARMRLRVNELEKTGSGYESRTEALNRKIADFESQLRLTRDDYDLRLSQRDKRVVELQEEIGRLLNENQDKFDLGVQLNTELKAYQESRLSISRQPPAASPAAPGDRSLNVLSAYFGWLRAITSNSDCDIEIEEHDVDGKFIKL</sequence>